<name>A0A8S1LNT4_PARPR</name>
<comment type="caution">
    <text evidence="1">The sequence shown here is derived from an EMBL/GenBank/DDBJ whole genome shotgun (WGS) entry which is preliminary data.</text>
</comment>
<organism evidence="1 2">
    <name type="scientific">Paramecium primaurelia</name>
    <dbReference type="NCBI Taxonomy" id="5886"/>
    <lineage>
        <taxon>Eukaryota</taxon>
        <taxon>Sar</taxon>
        <taxon>Alveolata</taxon>
        <taxon>Ciliophora</taxon>
        <taxon>Intramacronucleata</taxon>
        <taxon>Oligohymenophorea</taxon>
        <taxon>Peniculida</taxon>
        <taxon>Parameciidae</taxon>
        <taxon>Paramecium</taxon>
    </lineage>
</organism>
<gene>
    <name evidence="1" type="ORF">PPRIM_AZ9-3.1.T0400078</name>
</gene>
<dbReference type="Proteomes" id="UP000688137">
    <property type="component" value="Unassembled WGS sequence"/>
</dbReference>
<sequence length="153" mass="18152">MNLKLIFYKKSNQDNLKDLLHNNNNNNKLLLQLLIYNNNNHVFKLQVMFNRVYTQIQKYIYIQLNNYTTSKIYQSSSQNLPSPTLISQNYQFQPIYNSSTTTKKQVIISNDVEKNLYPKEDNISLQIVYRIGSRDYTNYQAPQIIVSQYKPIN</sequence>
<dbReference type="EMBL" id="CAJJDM010000039">
    <property type="protein sequence ID" value="CAD8067033.1"/>
    <property type="molecule type" value="Genomic_DNA"/>
</dbReference>
<keyword evidence="2" id="KW-1185">Reference proteome</keyword>
<evidence type="ECO:0000313" key="2">
    <source>
        <dbReference type="Proteomes" id="UP000688137"/>
    </source>
</evidence>
<protein>
    <submittedName>
        <fullName evidence="1">Uncharacterized protein</fullName>
    </submittedName>
</protein>
<proteinExistence type="predicted"/>
<accession>A0A8S1LNT4</accession>
<reference evidence="1" key="1">
    <citation type="submission" date="2021-01" db="EMBL/GenBank/DDBJ databases">
        <authorList>
            <consortium name="Genoscope - CEA"/>
            <person name="William W."/>
        </authorList>
    </citation>
    <scope>NUCLEOTIDE SEQUENCE</scope>
</reference>
<dbReference type="AlphaFoldDB" id="A0A8S1LNT4"/>
<evidence type="ECO:0000313" key="1">
    <source>
        <dbReference type="EMBL" id="CAD8067033.1"/>
    </source>
</evidence>